<accession>A0A072PNE0</accession>
<keyword evidence="3" id="KW-1185">Reference proteome</keyword>
<dbReference type="Gene3D" id="3.10.450.50">
    <property type="match status" value="1"/>
</dbReference>
<evidence type="ECO:0000313" key="3">
    <source>
        <dbReference type="Proteomes" id="UP000027920"/>
    </source>
</evidence>
<dbReference type="SUPFAM" id="SSF54427">
    <property type="entry name" value="NTF2-like"/>
    <property type="match status" value="1"/>
</dbReference>
<reference evidence="2 3" key="1">
    <citation type="submission" date="2013-03" db="EMBL/GenBank/DDBJ databases">
        <title>The Genome Sequence of Exophiala aquamarina CBS 119918.</title>
        <authorList>
            <consortium name="The Broad Institute Genomics Platform"/>
            <person name="Cuomo C."/>
            <person name="de Hoog S."/>
            <person name="Gorbushina A."/>
            <person name="Walker B."/>
            <person name="Young S.K."/>
            <person name="Zeng Q."/>
            <person name="Gargeya S."/>
            <person name="Fitzgerald M."/>
            <person name="Haas B."/>
            <person name="Abouelleil A."/>
            <person name="Allen A.W."/>
            <person name="Alvarado L."/>
            <person name="Arachchi H.M."/>
            <person name="Berlin A.M."/>
            <person name="Chapman S.B."/>
            <person name="Gainer-Dewar J."/>
            <person name="Goldberg J."/>
            <person name="Griggs A."/>
            <person name="Gujja S."/>
            <person name="Hansen M."/>
            <person name="Howarth C."/>
            <person name="Imamovic A."/>
            <person name="Ireland A."/>
            <person name="Larimer J."/>
            <person name="McCowan C."/>
            <person name="Murphy C."/>
            <person name="Pearson M."/>
            <person name="Poon T.W."/>
            <person name="Priest M."/>
            <person name="Roberts A."/>
            <person name="Saif S."/>
            <person name="Shea T."/>
            <person name="Sisk P."/>
            <person name="Sykes S."/>
            <person name="Wortman J."/>
            <person name="Nusbaum C."/>
            <person name="Birren B."/>
        </authorList>
    </citation>
    <scope>NUCLEOTIDE SEQUENCE [LARGE SCALE GENOMIC DNA]</scope>
    <source>
        <strain evidence="2 3">CBS 119918</strain>
    </source>
</reference>
<protein>
    <recommendedName>
        <fullName evidence="1">SnoaL-like domain-containing protein</fullName>
    </recommendedName>
</protein>
<dbReference type="Proteomes" id="UP000027920">
    <property type="component" value="Unassembled WGS sequence"/>
</dbReference>
<dbReference type="AlphaFoldDB" id="A0A072PNE0"/>
<evidence type="ECO:0000313" key="2">
    <source>
        <dbReference type="EMBL" id="KEF61609.1"/>
    </source>
</evidence>
<dbReference type="VEuPathDB" id="FungiDB:A1O9_03177"/>
<gene>
    <name evidence="2" type="ORF">A1O9_03177</name>
</gene>
<proteinExistence type="predicted"/>
<sequence>MPRPALLPADHPLAYSYVEPASRLHRASPYSIKDQVHYMFERQNITDLLNNYAYTLDVCMVDSSAADRWAALFTDDCNVTYPFGTHVGTEGLAKWCLNAELRFHRMMASHLSSNYTILFNSETVAHGRSALFAVCGTHPEDMGQIFSEGGYYYWSFRKELDGWKISYLFLDVNWVSGDSKGLNEPAAAEEGSKGPTD</sequence>
<organism evidence="2 3">
    <name type="scientific">Exophiala aquamarina CBS 119918</name>
    <dbReference type="NCBI Taxonomy" id="1182545"/>
    <lineage>
        <taxon>Eukaryota</taxon>
        <taxon>Fungi</taxon>
        <taxon>Dikarya</taxon>
        <taxon>Ascomycota</taxon>
        <taxon>Pezizomycotina</taxon>
        <taxon>Eurotiomycetes</taxon>
        <taxon>Chaetothyriomycetidae</taxon>
        <taxon>Chaetothyriales</taxon>
        <taxon>Herpotrichiellaceae</taxon>
        <taxon>Exophiala</taxon>
    </lineage>
</organism>
<feature type="domain" description="SnoaL-like" evidence="1">
    <location>
        <begin position="41"/>
        <end position="167"/>
    </location>
</feature>
<dbReference type="Pfam" id="PF13577">
    <property type="entry name" value="SnoaL_4"/>
    <property type="match status" value="1"/>
</dbReference>
<dbReference type="RefSeq" id="XP_013264199.1">
    <property type="nucleotide sequence ID" value="XM_013408745.1"/>
</dbReference>
<evidence type="ECO:0000259" key="1">
    <source>
        <dbReference type="Pfam" id="PF13577"/>
    </source>
</evidence>
<dbReference type="GeneID" id="25278115"/>
<dbReference type="InterPro" id="IPR037401">
    <property type="entry name" value="SnoaL-like"/>
</dbReference>
<dbReference type="OrthoDB" id="4157131at2759"/>
<dbReference type="InterPro" id="IPR032710">
    <property type="entry name" value="NTF2-like_dom_sf"/>
</dbReference>
<comment type="caution">
    <text evidence="2">The sequence shown here is derived from an EMBL/GenBank/DDBJ whole genome shotgun (WGS) entry which is preliminary data.</text>
</comment>
<dbReference type="HOGENOM" id="CLU_079403_0_0_1"/>
<dbReference type="EMBL" id="AMGV01000002">
    <property type="protein sequence ID" value="KEF61609.1"/>
    <property type="molecule type" value="Genomic_DNA"/>
</dbReference>
<name>A0A072PNE0_9EURO</name>